<dbReference type="Gene3D" id="3.50.50.60">
    <property type="entry name" value="FAD/NAD(P)-binding domain"/>
    <property type="match status" value="1"/>
</dbReference>
<comment type="similarity">
    <text evidence="3">Belongs to the FAD-dependent oxidoreductase 2 family. NadB subfamily.</text>
</comment>
<dbReference type="InterPro" id="IPR027477">
    <property type="entry name" value="Succ_DH/fumarate_Rdtase_cat_sf"/>
</dbReference>
<dbReference type="NCBIfam" id="NF004820">
    <property type="entry name" value="PRK06175.1"/>
    <property type="match status" value="1"/>
</dbReference>
<dbReference type="SUPFAM" id="SSF56425">
    <property type="entry name" value="Succinate dehydrogenase/fumarate reductase flavoprotein, catalytic domain"/>
    <property type="match status" value="1"/>
</dbReference>
<evidence type="ECO:0000256" key="8">
    <source>
        <dbReference type="ARBA" id="ARBA00022827"/>
    </source>
</evidence>
<dbReference type="InterPro" id="IPR003953">
    <property type="entry name" value="FAD-dep_OxRdtase_2_FAD-bd"/>
</dbReference>
<keyword evidence="8" id="KW-0274">FAD</keyword>
<keyword evidence="9 14" id="KW-0560">Oxidoreductase</keyword>
<keyword evidence="12" id="KW-1133">Transmembrane helix</keyword>
<evidence type="ECO:0000256" key="12">
    <source>
        <dbReference type="SAM" id="Phobius"/>
    </source>
</evidence>
<evidence type="ECO:0000256" key="9">
    <source>
        <dbReference type="ARBA" id="ARBA00023002"/>
    </source>
</evidence>
<evidence type="ECO:0000256" key="6">
    <source>
        <dbReference type="ARBA" id="ARBA00022630"/>
    </source>
</evidence>
<dbReference type="Proteomes" id="UP001060164">
    <property type="component" value="Chromosome"/>
</dbReference>
<gene>
    <name evidence="14" type="ORF">NQ502_03130</name>
</gene>
<comment type="pathway">
    <text evidence="2">Cofactor biosynthesis; NAD(+) biosynthesis; iminoaspartate from L-aspartate (oxidase route): step 1/1.</text>
</comment>
<dbReference type="EC" id="1.4.3.16" evidence="4"/>
<evidence type="ECO:0000313" key="14">
    <source>
        <dbReference type="EMBL" id="UWP60067.1"/>
    </source>
</evidence>
<comment type="cofactor">
    <cofactor evidence="1">
        <name>FAD</name>
        <dbReference type="ChEBI" id="CHEBI:57692"/>
    </cofactor>
</comment>
<keyword evidence="15" id="KW-1185">Reference proteome</keyword>
<dbReference type="RefSeq" id="WP_028529651.1">
    <property type="nucleotide sequence ID" value="NZ_CABLBR010000029.1"/>
</dbReference>
<evidence type="ECO:0000256" key="5">
    <source>
        <dbReference type="ARBA" id="ARBA00021901"/>
    </source>
</evidence>
<reference evidence="14" key="1">
    <citation type="journal article" date="2022" name="Cell">
        <title>Design, construction, and in vivo augmentation of a complex gut microbiome.</title>
        <authorList>
            <person name="Cheng A.G."/>
            <person name="Ho P.Y."/>
            <person name="Aranda-Diaz A."/>
            <person name="Jain S."/>
            <person name="Yu F.B."/>
            <person name="Meng X."/>
            <person name="Wang M."/>
            <person name="Iakiviak M."/>
            <person name="Nagashima K."/>
            <person name="Zhao A."/>
            <person name="Murugkar P."/>
            <person name="Patil A."/>
            <person name="Atabakhsh K."/>
            <person name="Weakley A."/>
            <person name="Yan J."/>
            <person name="Brumbaugh A.R."/>
            <person name="Higginbottom S."/>
            <person name="Dimas A."/>
            <person name="Shiver A.L."/>
            <person name="Deutschbauer A."/>
            <person name="Neff N."/>
            <person name="Sonnenburg J.L."/>
            <person name="Huang K.C."/>
            <person name="Fischbach M.A."/>
        </authorList>
    </citation>
    <scope>NUCLEOTIDE SEQUENCE</scope>
    <source>
        <strain evidence="14">DSM 19829</strain>
    </source>
</reference>
<dbReference type="Pfam" id="PF00890">
    <property type="entry name" value="FAD_binding_2"/>
    <property type="match status" value="1"/>
</dbReference>
<dbReference type="PRINTS" id="PR00368">
    <property type="entry name" value="FADPNR"/>
</dbReference>
<dbReference type="SUPFAM" id="SSF51905">
    <property type="entry name" value="FAD/NAD(P)-binding domain"/>
    <property type="match status" value="1"/>
</dbReference>
<evidence type="ECO:0000256" key="4">
    <source>
        <dbReference type="ARBA" id="ARBA00012173"/>
    </source>
</evidence>
<evidence type="ECO:0000256" key="7">
    <source>
        <dbReference type="ARBA" id="ARBA00022642"/>
    </source>
</evidence>
<evidence type="ECO:0000259" key="13">
    <source>
        <dbReference type="Pfam" id="PF00890"/>
    </source>
</evidence>
<dbReference type="PANTHER" id="PTHR42716:SF2">
    <property type="entry name" value="L-ASPARTATE OXIDASE, CHLOROPLASTIC"/>
    <property type="match status" value="1"/>
</dbReference>
<accession>A0ABY5VID3</accession>
<name>A0ABY5VID3_9FIRM</name>
<keyword evidence="6" id="KW-0285">Flavoprotein</keyword>
<keyword evidence="12" id="KW-0472">Membrane</keyword>
<evidence type="ECO:0000256" key="11">
    <source>
        <dbReference type="ARBA" id="ARBA00048305"/>
    </source>
</evidence>
<dbReference type="InterPro" id="IPR036188">
    <property type="entry name" value="FAD/NAD-bd_sf"/>
</dbReference>
<dbReference type="Gene3D" id="3.90.700.10">
    <property type="entry name" value="Succinate dehydrogenase/fumarate reductase flavoprotein, catalytic domain"/>
    <property type="match status" value="1"/>
</dbReference>
<evidence type="ECO:0000256" key="1">
    <source>
        <dbReference type="ARBA" id="ARBA00001974"/>
    </source>
</evidence>
<dbReference type="InterPro" id="IPR005288">
    <property type="entry name" value="NadB"/>
</dbReference>
<protein>
    <recommendedName>
        <fullName evidence="5">L-aspartate oxidase</fullName>
        <ecNumber evidence="4">1.4.3.16</ecNumber>
    </recommendedName>
    <alternativeName>
        <fullName evidence="10">Quinolinate synthase B</fullName>
    </alternativeName>
</protein>
<evidence type="ECO:0000256" key="3">
    <source>
        <dbReference type="ARBA" id="ARBA00008562"/>
    </source>
</evidence>
<evidence type="ECO:0000256" key="2">
    <source>
        <dbReference type="ARBA" id="ARBA00004950"/>
    </source>
</evidence>
<organism evidence="14 15">
    <name type="scientific">Ruminococcus gauvreauii</name>
    <dbReference type="NCBI Taxonomy" id="438033"/>
    <lineage>
        <taxon>Bacteria</taxon>
        <taxon>Bacillati</taxon>
        <taxon>Bacillota</taxon>
        <taxon>Clostridia</taxon>
        <taxon>Eubacteriales</taxon>
        <taxon>Oscillospiraceae</taxon>
        <taxon>Ruminococcus</taxon>
    </lineage>
</organism>
<sequence length="441" mass="49633">MKKKTDILIVGTGVGGLFCALNLPADKEILMITKDEAKNSDSYLAQGGICMLRSESDYDSYYEDTMRAGHYKNREESVDIMIRSSQDIIRDLIGFGVDFATENGELAFTREGGHSRPRILFHEDITGEEITEKLLGEVRRRSNISILEHVTMIDLVCQDNICYGTVCRAADGSQMVIEARETVLACGGVGGLYEHSTNFPHLTGDGLAIAIKNGVELENIDYVQIHPTTLYSKKTGRRFLISESVRGEGAVLYDAHHQRFVDELLPRDLLTAAIHKQMEKDGTPYVWLSMEKIPEAEIKSHFPNIYKRCLEEGYDVTKECIPVVPAQHYFMGGIHVDQYSHTSMDQLYAVGETSCNGVHGANRLASNSLLESLVFAKRAAGQIQEQIETAKVREDILDIVDFSQYTDYEAIREKYREAIMKETERMKQEHEQSNHNEAKCG</sequence>
<evidence type="ECO:0000313" key="15">
    <source>
        <dbReference type="Proteomes" id="UP001060164"/>
    </source>
</evidence>
<feature type="domain" description="FAD-dependent oxidoreductase 2 FAD-binding" evidence="13">
    <location>
        <begin position="6"/>
        <end position="369"/>
    </location>
</feature>
<dbReference type="EMBL" id="CP102290">
    <property type="protein sequence ID" value="UWP60067.1"/>
    <property type="molecule type" value="Genomic_DNA"/>
</dbReference>
<feature type="transmembrane region" description="Helical" evidence="12">
    <location>
        <begin position="7"/>
        <end position="25"/>
    </location>
</feature>
<proteinExistence type="inferred from homology"/>
<dbReference type="GO" id="GO:0008734">
    <property type="term" value="F:L-aspartate oxidase activity"/>
    <property type="evidence" value="ECO:0007669"/>
    <property type="project" value="UniProtKB-EC"/>
</dbReference>
<evidence type="ECO:0000256" key="10">
    <source>
        <dbReference type="ARBA" id="ARBA00030386"/>
    </source>
</evidence>
<dbReference type="PANTHER" id="PTHR42716">
    <property type="entry name" value="L-ASPARTATE OXIDASE"/>
    <property type="match status" value="1"/>
</dbReference>
<keyword evidence="7" id="KW-0662">Pyridine nucleotide biosynthesis</keyword>
<comment type="catalytic activity">
    <reaction evidence="11">
        <text>L-aspartate + O2 = iminosuccinate + H2O2</text>
        <dbReference type="Rhea" id="RHEA:25876"/>
        <dbReference type="ChEBI" id="CHEBI:15379"/>
        <dbReference type="ChEBI" id="CHEBI:16240"/>
        <dbReference type="ChEBI" id="CHEBI:29991"/>
        <dbReference type="ChEBI" id="CHEBI:77875"/>
        <dbReference type="EC" id="1.4.3.16"/>
    </reaction>
    <physiologicalReaction direction="left-to-right" evidence="11">
        <dbReference type="Rhea" id="RHEA:25877"/>
    </physiologicalReaction>
</comment>
<keyword evidence="12" id="KW-0812">Transmembrane</keyword>